<gene>
    <name evidence="1" type="ORF">S12H4_52148</name>
</gene>
<proteinExistence type="predicted"/>
<name>X1TJU3_9ZZZZ</name>
<reference evidence="1" key="1">
    <citation type="journal article" date="2014" name="Front. Microbiol.">
        <title>High frequency of phylogenetically diverse reductive dehalogenase-homologous genes in deep subseafloor sedimentary metagenomes.</title>
        <authorList>
            <person name="Kawai M."/>
            <person name="Futagami T."/>
            <person name="Toyoda A."/>
            <person name="Takaki Y."/>
            <person name="Nishi S."/>
            <person name="Hori S."/>
            <person name="Arai W."/>
            <person name="Tsubouchi T."/>
            <person name="Morono Y."/>
            <person name="Uchiyama I."/>
            <person name="Ito T."/>
            <person name="Fujiyama A."/>
            <person name="Inagaki F."/>
            <person name="Takami H."/>
        </authorList>
    </citation>
    <scope>NUCLEOTIDE SEQUENCE</scope>
    <source>
        <strain evidence="1">Expedition CK06-06</strain>
    </source>
</reference>
<evidence type="ECO:0000313" key="1">
    <source>
        <dbReference type="EMBL" id="GAJ05588.1"/>
    </source>
</evidence>
<dbReference type="AlphaFoldDB" id="X1TJU3"/>
<dbReference type="EMBL" id="BARW01033047">
    <property type="protein sequence ID" value="GAJ05588.1"/>
    <property type="molecule type" value="Genomic_DNA"/>
</dbReference>
<organism evidence="1">
    <name type="scientific">marine sediment metagenome</name>
    <dbReference type="NCBI Taxonomy" id="412755"/>
    <lineage>
        <taxon>unclassified sequences</taxon>
        <taxon>metagenomes</taxon>
        <taxon>ecological metagenomes</taxon>
    </lineage>
</organism>
<feature type="non-terminal residue" evidence="1">
    <location>
        <position position="168"/>
    </location>
</feature>
<protein>
    <submittedName>
        <fullName evidence="1">Uncharacterized protein</fullName>
    </submittedName>
</protein>
<accession>X1TJU3</accession>
<sequence>MAEDEIVVYKRGEVVTPPIPKIIPPELLQIIMLDDLKVAVSRVAKTLTPATRFVDLARSSVWAAAWLNVLEKFGAGQLEQFHVRAPNTDFRILIIVDGISIFSKTYDETTDDLTYNWVLTCFYQKYNSEIGLTYMTLTESPYNVRFDYLTLPTEHEKTLTESLGLVDK</sequence>
<comment type="caution">
    <text evidence="1">The sequence shown here is derived from an EMBL/GenBank/DDBJ whole genome shotgun (WGS) entry which is preliminary data.</text>
</comment>